<dbReference type="KEGG" id="nst:Nstercoris_01542"/>
<dbReference type="SUPFAM" id="SSF64307">
    <property type="entry name" value="SirA-like"/>
    <property type="match status" value="1"/>
</dbReference>
<dbReference type="PANTHER" id="PTHR33279:SF6">
    <property type="entry name" value="SULFUR CARRIER PROTEIN YEDF-RELATED"/>
    <property type="match status" value="1"/>
</dbReference>
<dbReference type="PROSITE" id="PS01148">
    <property type="entry name" value="UPF0033"/>
    <property type="match status" value="1"/>
</dbReference>
<evidence type="ECO:0000313" key="3">
    <source>
        <dbReference type="EMBL" id="BBL35280.1"/>
    </source>
</evidence>
<sequence length="80" mass="9083">MNPDNDIFDKELDVRGLVCPLPILRTKKSLSEMTHGQILKVIATDPGAMIDFQVFAEQTGHKLLSSSEITNEYLFYLKKK</sequence>
<dbReference type="EMBL" id="AP019755">
    <property type="protein sequence ID" value="BBL35280.1"/>
    <property type="molecule type" value="Genomic_DNA"/>
</dbReference>
<gene>
    <name evidence="3" type="ORF">Nstercoris_01542</name>
</gene>
<comment type="similarity">
    <text evidence="1">Belongs to the sulfur carrier protein TusA family.</text>
</comment>
<protein>
    <submittedName>
        <fullName evidence="3">Sulfur carrier protein TusA</fullName>
    </submittedName>
</protein>
<evidence type="ECO:0000313" key="4">
    <source>
        <dbReference type="Proteomes" id="UP000316473"/>
    </source>
</evidence>
<evidence type="ECO:0000256" key="1">
    <source>
        <dbReference type="ARBA" id="ARBA00008984"/>
    </source>
</evidence>
<dbReference type="Pfam" id="PF01206">
    <property type="entry name" value="TusA"/>
    <property type="match status" value="1"/>
</dbReference>
<dbReference type="AlphaFoldDB" id="A0A4Y1YM97"/>
<dbReference type="InterPro" id="IPR036868">
    <property type="entry name" value="TusA-like_sf"/>
</dbReference>
<proteinExistence type="inferred from homology"/>
<evidence type="ECO:0000259" key="2">
    <source>
        <dbReference type="PROSITE" id="PS01148"/>
    </source>
</evidence>
<dbReference type="Gene3D" id="3.30.110.40">
    <property type="entry name" value="TusA-like domain"/>
    <property type="match status" value="1"/>
</dbReference>
<keyword evidence="4" id="KW-1185">Reference proteome</keyword>
<organism evidence="3 4">
    <name type="scientific">Nitrosomonas stercoris</name>
    <dbReference type="NCBI Taxonomy" id="1444684"/>
    <lineage>
        <taxon>Bacteria</taxon>
        <taxon>Pseudomonadati</taxon>
        <taxon>Pseudomonadota</taxon>
        <taxon>Betaproteobacteria</taxon>
        <taxon>Nitrosomonadales</taxon>
        <taxon>Nitrosomonadaceae</taxon>
        <taxon>Nitrosomonas</taxon>
    </lineage>
</organism>
<feature type="domain" description="UPF0033" evidence="2">
    <location>
        <begin position="12"/>
        <end position="36"/>
    </location>
</feature>
<dbReference type="Proteomes" id="UP000316473">
    <property type="component" value="Chromosome"/>
</dbReference>
<dbReference type="PANTHER" id="PTHR33279">
    <property type="entry name" value="SULFUR CARRIER PROTEIN YEDF-RELATED"/>
    <property type="match status" value="1"/>
</dbReference>
<accession>A0A4Y1YM97</accession>
<name>A0A4Y1YM97_9PROT</name>
<reference evidence="3 4" key="1">
    <citation type="submission" date="2019-06" db="EMBL/GenBank/DDBJ databases">
        <title>Nitrosomonas stercoris KYUHI-S whole genome shotgun sequence.</title>
        <authorList>
            <person name="Nakagawa T."/>
            <person name="Tsuchiya Y."/>
            <person name="Takahashi R."/>
        </authorList>
    </citation>
    <scope>NUCLEOTIDE SEQUENCE [LARGE SCALE GENOMIC DNA]</scope>
    <source>
        <strain evidence="3 4">KYUHI-S</strain>
    </source>
</reference>
<dbReference type="CDD" id="cd00291">
    <property type="entry name" value="SirA_YedF_YeeD"/>
    <property type="match status" value="1"/>
</dbReference>
<dbReference type="InterPro" id="IPR001455">
    <property type="entry name" value="TusA-like"/>
</dbReference>